<dbReference type="GO" id="GO:0007234">
    <property type="term" value="P:osmosensory signaling via phosphorelay pathway"/>
    <property type="evidence" value="ECO:0007669"/>
    <property type="project" value="TreeGrafter"/>
</dbReference>
<dbReference type="Gene3D" id="1.10.287.130">
    <property type="match status" value="1"/>
</dbReference>
<dbReference type="InterPro" id="IPR004358">
    <property type="entry name" value="Sig_transdc_His_kin-like_C"/>
</dbReference>
<gene>
    <name evidence="11" type="ORF">DVS28_a2324</name>
</gene>
<evidence type="ECO:0000256" key="2">
    <source>
        <dbReference type="ARBA" id="ARBA00004236"/>
    </source>
</evidence>
<dbReference type="RefSeq" id="WP_114591569.1">
    <property type="nucleotide sequence ID" value="NZ_CP031165.1"/>
</dbReference>
<dbReference type="GO" id="GO:0000156">
    <property type="term" value="F:phosphorelay response regulator activity"/>
    <property type="evidence" value="ECO:0007669"/>
    <property type="project" value="TreeGrafter"/>
</dbReference>
<keyword evidence="12" id="KW-1185">Reference proteome</keyword>
<keyword evidence="6 11" id="KW-0418">Kinase</keyword>
<dbReference type="InterPro" id="IPR036097">
    <property type="entry name" value="HisK_dim/P_sf"/>
</dbReference>
<keyword evidence="7" id="KW-0902">Two-component regulatory system</keyword>
<dbReference type="OrthoDB" id="9806130at2"/>
<dbReference type="GO" id="GO:0005886">
    <property type="term" value="C:plasma membrane"/>
    <property type="evidence" value="ECO:0007669"/>
    <property type="project" value="UniProtKB-SubCell"/>
</dbReference>
<dbReference type="Gene3D" id="3.30.565.10">
    <property type="entry name" value="Histidine kinase-like ATPase, C-terminal domain"/>
    <property type="match status" value="1"/>
</dbReference>
<dbReference type="SUPFAM" id="SSF55874">
    <property type="entry name" value="ATPase domain of HSP90 chaperone/DNA topoisomerase II/histidine kinase"/>
    <property type="match status" value="1"/>
</dbReference>
<comment type="catalytic activity">
    <reaction evidence="1">
        <text>ATP + protein L-histidine = ADP + protein N-phospho-L-histidine.</text>
        <dbReference type="EC" id="2.7.13.3"/>
    </reaction>
</comment>
<dbReference type="SUPFAM" id="SSF47384">
    <property type="entry name" value="Homodimeric domain of signal transducing histidine kinase"/>
    <property type="match status" value="1"/>
</dbReference>
<keyword evidence="4" id="KW-0597">Phosphoprotein</keyword>
<evidence type="ECO:0000259" key="10">
    <source>
        <dbReference type="PROSITE" id="PS50109"/>
    </source>
</evidence>
<dbReference type="EC" id="2.7.13.3" evidence="3"/>
<evidence type="ECO:0000256" key="9">
    <source>
        <dbReference type="SAM" id="Coils"/>
    </source>
</evidence>
<evidence type="ECO:0000256" key="7">
    <source>
        <dbReference type="ARBA" id="ARBA00023012"/>
    </source>
</evidence>
<dbReference type="PROSITE" id="PS50109">
    <property type="entry name" value="HIS_KIN"/>
    <property type="match status" value="1"/>
</dbReference>
<reference evidence="11 12" key="1">
    <citation type="submission" date="2018-09" db="EMBL/GenBank/DDBJ databases">
        <title>Complete genome sequence of Euzebya sp. DY32-46 isolated from seawater of Pacific Ocean.</title>
        <authorList>
            <person name="Xu L."/>
            <person name="Wu Y.-H."/>
            <person name="Xu X.-W."/>
        </authorList>
    </citation>
    <scope>NUCLEOTIDE SEQUENCE [LARGE SCALE GENOMIC DNA]</scope>
    <source>
        <strain evidence="11 12">DY32-46</strain>
    </source>
</reference>
<dbReference type="InterPro" id="IPR036890">
    <property type="entry name" value="HATPase_C_sf"/>
</dbReference>
<dbReference type="InterPro" id="IPR005467">
    <property type="entry name" value="His_kinase_dom"/>
</dbReference>
<dbReference type="KEGG" id="euz:DVS28_a2324"/>
<proteinExistence type="predicted"/>
<dbReference type="InterPro" id="IPR003661">
    <property type="entry name" value="HisK_dim/P_dom"/>
</dbReference>
<evidence type="ECO:0000256" key="1">
    <source>
        <dbReference type="ARBA" id="ARBA00000085"/>
    </source>
</evidence>
<dbReference type="Pfam" id="PF00512">
    <property type="entry name" value="HisKA"/>
    <property type="match status" value="1"/>
</dbReference>
<dbReference type="Proteomes" id="UP000264006">
    <property type="component" value="Chromosome"/>
</dbReference>
<evidence type="ECO:0000256" key="4">
    <source>
        <dbReference type="ARBA" id="ARBA00022553"/>
    </source>
</evidence>
<dbReference type="PANTHER" id="PTHR42878">
    <property type="entry name" value="TWO-COMPONENT HISTIDINE KINASE"/>
    <property type="match status" value="1"/>
</dbReference>
<keyword evidence="9" id="KW-0175">Coiled coil</keyword>
<dbReference type="SMART" id="SM00388">
    <property type="entry name" value="HisKA"/>
    <property type="match status" value="1"/>
</dbReference>
<feature type="coiled-coil region" evidence="9">
    <location>
        <begin position="8"/>
        <end position="35"/>
    </location>
</feature>
<protein>
    <recommendedName>
        <fullName evidence="8">Sensor-like histidine kinase SenX3</fullName>
        <ecNumber evidence="3">2.7.13.3</ecNumber>
    </recommendedName>
</protein>
<sequence length="271" mass="29301">MSARDDEIARLRRVVERERQAREEAEQVAERAIARSARILEAAQQEHATLRAVAASATHDIKNPLSTISGFAKLLSARQIEEPLLTEVLERMVASTDYTIELIDGLVEVLAAGTVAGHSAATDLDPIVEQVARELEARHPHARLVGNAVGPIAMTAVDAHRLLDNLAENAARHADVPSVEVQVDVIDRTPREVTLRVSDNGVGIDEADRDRVFTIFQRGLDKERGTGMGVGLALCRRLVEAVGGALWLDESPSPTGGAAFLLRLPVPTETD</sequence>
<dbReference type="InterPro" id="IPR050351">
    <property type="entry name" value="BphY/WalK/GraS-like"/>
</dbReference>
<dbReference type="GO" id="GO:0000155">
    <property type="term" value="F:phosphorelay sensor kinase activity"/>
    <property type="evidence" value="ECO:0007669"/>
    <property type="project" value="InterPro"/>
</dbReference>
<dbReference type="InterPro" id="IPR003594">
    <property type="entry name" value="HATPase_dom"/>
</dbReference>
<evidence type="ECO:0000313" key="12">
    <source>
        <dbReference type="Proteomes" id="UP000264006"/>
    </source>
</evidence>
<evidence type="ECO:0000256" key="6">
    <source>
        <dbReference type="ARBA" id="ARBA00022777"/>
    </source>
</evidence>
<dbReference type="SMART" id="SM00387">
    <property type="entry name" value="HATPase_c"/>
    <property type="match status" value="1"/>
</dbReference>
<evidence type="ECO:0000256" key="8">
    <source>
        <dbReference type="ARBA" id="ARBA00039401"/>
    </source>
</evidence>
<dbReference type="PANTHER" id="PTHR42878:SF14">
    <property type="entry name" value="OSMOLARITY TWO-COMPONENT SYSTEM PROTEIN SSK1"/>
    <property type="match status" value="1"/>
</dbReference>
<dbReference type="AlphaFoldDB" id="A0A346XXQ9"/>
<dbReference type="EMBL" id="CP031165">
    <property type="protein sequence ID" value="AXV07006.1"/>
    <property type="molecule type" value="Genomic_DNA"/>
</dbReference>
<evidence type="ECO:0000313" key="11">
    <source>
        <dbReference type="EMBL" id="AXV07006.1"/>
    </source>
</evidence>
<keyword evidence="5" id="KW-0808">Transferase</keyword>
<evidence type="ECO:0000256" key="3">
    <source>
        <dbReference type="ARBA" id="ARBA00012438"/>
    </source>
</evidence>
<dbReference type="PRINTS" id="PR00344">
    <property type="entry name" value="BCTRLSENSOR"/>
</dbReference>
<feature type="domain" description="Histidine kinase" evidence="10">
    <location>
        <begin position="56"/>
        <end position="268"/>
    </location>
</feature>
<dbReference type="Pfam" id="PF02518">
    <property type="entry name" value="HATPase_c"/>
    <property type="match status" value="1"/>
</dbReference>
<accession>A0A346XXQ9</accession>
<comment type="subcellular location">
    <subcellularLocation>
        <location evidence="2">Cell membrane</location>
    </subcellularLocation>
</comment>
<dbReference type="CDD" id="cd00082">
    <property type="entry name" value="HisKA"/>
    <property type="match status" value="1"/>
</dbReference>
<name>A0A346XXQ9_9ACTN</name>
<organism evidence="11 12">
    <name type="scientific">Euzebya pacifica</name>
    <dbReference type="NCBI Taxonomy" id="1608957"/>
    <lineage>
        <taxon>Bacteria</taxon>
        <taxon>Bacillati</taxon>
        <taxon>Actinomycetota</taxon>
        <taxon>Nitriliruptoria</taxon>
        <taxon>Euzebyales</taxon>
    </lineage>
</organism>
<evidence type="ECO:0000256" key="5">
    <source>
        <dbReference type="ARBA" id="ARBA00022679"/>
    </source>
</evidence>
<dbReference type="GO" id="GO:0030295">
    <property type="term" value="F:protein kinase activator activity"/>
    <property type="evidence" value="ECO:0007669"/>
    <property type="project" value="TreeGrafter"/>
</dbReference>